<evidence type="ECO:0000256" key="8">
    <source>
        <dbReference type="RuleBase" id="RU003862"/>
    </source>
</evidence>
<dbReference type="GO" id="GO:0005829">
    <property type="term" value="C:cytosol"/>
    <property type="evidence" value="ECO:0007669"/>
    <property type="project" value="TreeGrafter"/>
</dbReference>
<dbReference type="RefSeq" id="WP_153572746.1">
    <property type="nucleotide sequence ID" value="NZ_CP045725.1"/>
</dbReference>
<sequence>MEPRTIDELLRAGERALHSFEFFPPKTLEGDAMLWQSLRELDDLEPDFVSVTYGASGSRRDMTVTITARLAQLMKERLARDPQAHVMQVMGHLTCVSQPVDELAEVVDKYAEAGINHILAIRGDMPGGPLEPWVRHPQGLDNATELVRLVRRRNPAAVIGVAAFPDLHPDRRDAALDAHILVEKQEAGASFAITQLFFEPDRYFELVERVRALGSDLPIIPGIQPVTNVSQIERFADLSGAPLPDRVVARLHAVADDPDEVRRVGVDIGVELCERLLAGGAPGLHYFTLNRSRATREIFSRLKQTIPGA</sequence>
<evidence type="ECO:0000313" key="10">
    <source>
        <dbReference type="Proteomes" id="UP000386847"/>
    </source>
</evidence>
<dbReference type="Proteomes" id="UP000386847">
    <property type="component" value="Chromosome"/>
</dbReference>
<dbReference type="Gene3D" id="3.20.20.220">
    <property type="match status" value="1"/>
</dbReference>
<comment type="cofactor">
    <cofactor evidence="1 8">
        <name>FAD</name>
        <dbReference type="ChEBI" id="CHEBI:57692"/>
    </cofactor>
</comment>
<dbReference type="UniPathway" id="UPA00193"/>
<dbReference type="GO" id="GO:0035999">
    <property type="term" value="P:tetrahydrofolate interconversion"/>
    <property type="evidence" value="ECO:0007669"/>
    <property type="project" value="UniProtKB-UniPathway"/>
</dbReference>
<dbReference type="PANTHER" id="PTHR45754:SF3">
    <property type="entry name" value="METHYLENETETRAHYDROFOLATE REDUCTASE (NADPH)"/>
    <property type="match status" value="1"/>
</dbReference>
<dbReference type="GO" id="GO:0071949">
    <property type="term" value="F:FAD binding"/>
    <property type="evidence" value="ECO:0007669"/>
    <property type="project" value="TreeGrafter"/>
</dbReference>
<dbReference type="InterPro" id="IPR029041">
    <property type="entry name" value="FAD-linked_oxidoreductase-like"/>
</dbReference>
<keyword evidence="6 8" id="KW-0560">Oxidoreductase</keyword>
<dbReference type="KEGG" id="rain:Rai3103_11665"/>
<name>A0A5Q2FEH8_9ACTN</name>
<gene>
    <name evidence="9" type="ORF">Rai3103_11665</name>
</gene>
<dbReference type="EMBL" id="CP045725">
    <property type="protein sequence ID" value="QGF24217.1"/>
    <property type="molecule type" value="Genomic_DNA"/>
</dbReference>
<dbReference type="GO" id="GO:0106312">
    <property type="term" value="F:methylenetetrahydrofolate reductase (NADH) activity"/>
    <property type="evidence" value="ECO:0007669"/>
    <property type="project" value="UniProtKB-EC"/>
</dbReference>
<evidence type="ECO:0000256" key="1">
    <source>
        <dbReference type="ARBA" id="ARBA00001974"/>
    </source>
</evidence>
<keyword evidence="4 8" id="KW-0285">Flavoprotein</keyword>
<accession>A0A5Q2FEH8</accession>
<keyword evidence="10" id="KW-1185">Reference proteome</keyword>
<dbReference type="CDD" id="cd00537">
    <property type="entry name" value="MTHFR"/>
    <property type="match status" value="1"/>
</dbReference>
<evidence type="ECO:0000256" key="2">
    <source>
        <dbReference type="ARBA" id="ARBA00004777"/>
    </source>
</evidence>
<dbReference type="PANTHER" id="PTHR45754">
    <property type="entry name" value="METHYLENETETRAHYDROFOLATE REDUCTASE"/>
    <property type="match status" value="1"/>
</dbReference>
<dbReference type="InterPro" id="IPR003171">
    <property type="entry name" value="Mehydrof_redctse-like"/>
</dbReference>
<evidence type="ECO:0000256" key="3">
    <source>
        <dbReference type="ARBA" id="ARBA00006743"/>
    </source>
</evidence>
<dbReference type="Pfam" id="PF02219">
    <property type="entry name" value="MTHFR"/>
    <property type="match status" value="1"/>
</dbReference>
<dbReference type="AlphaFoldDB" id="A0A5Q2FEH8"/>
<dbReference type="SUPFAM" id="SSF51730">
    <property type="entry name" value="FAD-linked oxidoreductase"/>
    <property type="match status" value="1"/>
</dbReference>
<comment type="catalytic activity">
    <reaction evidence="7">
        <text>(6S)-5-methyl-5,6,7,8-tetrahydrofolate + NAD(+) = (6R)-5,10-methylene-5,6,7,8-tetrahydrofolate + NADH + H(+)</text>
        <dbReference type="Rhea" id="RHEA:19821"/>
        <dbReference type="ChEBI" id="CHEBI:15378"/>
        <dbReference type="ChEBI" id="CHEBI:15636"/>
        <dbReference type="ChEBI" id="CHEBI:18608"/>
        <dbReference type="ChEBI" id="CHEBI:57540"/>
        <dbReference type="ChEBI" id="CHEBI:57945"/>
        <dbReference type="EC" id="1.5.1.54"/>
    </reaction>
    <physiologicalReaction direction="right-to-left" evidence="7">
        <dbReference type="Rhea" id="RHEA:19823"/>
    </physiologicalReaction>
</comment>
<proteinExistence type="inferred from homology"/>
<dbReference type="GO" id="GO:0009086">
    <property type="term" value="P:methionine biosynthetic process"/>
    <property type="evidence" value="ECO:0007669"/>
    <property type="project" value="TreeGrafter"/>
</dbReference>
<comment type="pathway">
    <text evidence="2 8">One-carbon metabolism; tetrahydrofolate interconversion.</text>
</comment>
<evidence type="ECO:0000256" key="4">
    <source>
        <dbReference type="ARBA" id="ARBA00022630"/>
    </source>
</evidence>
<comment type="similarity">
    <text evidence="3 8">Belongs to the methylenetetrahydrofolate reductase family.</text>
</comment>
<reference evidence="9 10" key="1">
    <citation type="submission" date="2019-10" db="EMBL/GenBank/DDBJ databases">
        <title>Genomic analysis of Raineyella sp. CBA3103.</title>
        <authorList>
            <person name="Roh S.W."/>
        </authorList>
    </citation>
    <scope>NUCLEOTIDE SEQUENCE [LARGE SCALE GENOMIC DNA]</scope>
    <source>
        <strain evidence="9 10">CBA3103</strain>
    </source>
</reference>
<organism evidence="9 10">
    <name type="scientific">Raineyella fluvialis</name>
    <dbReference type="NCBI Taxonomy" id="2662261"/>
    <lineage>
        <taxon>Bacteria</taxon>
        <taxon>Bacillati</taxon>
        <taxon>Actinomycetota</taxon>
        <taxon>Actinomycetes</taxon>
        <taxon>Propionibacteriales</taxon>
        <taxon>Propionibacteriaceae</taxon>
        <taxon>Raineyella</taxon>
    </lineage>
</organism>
<keyword evidence="5 8" id="KW-0274">FAD</keyword>
<evidence type="ECO:0000256" key="7">
    <source>
        <dbReference type="ARBA" id="ARBA00048628"/>
    </source>
</evidence>
<protein>
    <recommendedName>
        <fullName evidence="8">Methylenetetrahydrofolate reductase</fullName>
    </recommendedName>
</protein>
<evidence type="ECO:0000256" key="6">
    <source>
        <dbReference type="ARBA" id="ARBA00023002"/>
    </source>
</evidence>
<evidence type="ECO:0000256" key="5">
    <source>
        <dbReference type="ARBA" id="ARBA00022827"/>
    </source>
</evidence>
<evidence type="ECO:0000313" key="9">
    <source>
        <dbReference type="EMBL" id="QGF24217.1"/>
    </source>
</evidence>